<dbReference type="NCBIfam" id="TIGR02227">
    <property type="entry name" value="sigpep_I_bact"/>
    <property type="match status" value="1"/>
</dbReference>
<evidence type="ECO:0000313" key="9">
    <source>
        <dbReference type="Proteomes" id="UP001419910"/>
    </source>
</evidence>
<keyword evidence="6" id="KW-0645">Protease</keyword>
<keyword evidence="9" id="KW-1185">Reference proteome</keyword>
<evidence type="ECO:0000256" key="6">
    <source>
        <dbReference type="RuleBase" id="RU362042"/>
    </source>
</evidence>
<feature type="domain" description="Peptidase S26" evidence="7">
    <location>
        <begin position="24"/>
        <end position="261"/>
    </location>
</feature>
<evidence type="ECO:0000259" key="7">
    <source>
        <dbReference type="Pfam" id="PF10502"/>
    </source>
</evidence>
<dbReference type="RefSeq" id="WP_343892946.1">
    <property type="nucleotide sequence ID" value="NZ_BAAAEH010000066.1"/>
</dbReference>
<evidence type="ECO:0000313" key="8">
    <source>
        <dbReference type="EMBL" id="MEN2791036.1"/>
    </source>
</evidence>
<dbReference type="PANTHER" id="PTHR43390:SF1">
    <property type="entry name" value="CHLOROPLAST PROCESSING PEPTIDASE"/>
    <property type="match status" value="1"/>
</dbReference>
<dbReference type="CDD" id="cd06530">
    <property type="entry name" value="S26_SPase_I"/>
    <property type="match status" value="1"/>
</dbReference>
<gene>
    <name evidence="8" type="primary">lepB</name>
    <name evidence="8" type="ORF">ABC974_15485</name>
</gene>
<feature type="transmembrane region" description="Helical" evidence="6">
    <location>
        <begin position="26"/>
        <end position="46"/>
    </location>
</feature>
<dbReference type="EC" id="3.4.21.89" evidence="3 6"/>
<dbReference type="InterPro" id="IPR000223">
    <property type="entry name" value="Pept_S26A_signal_pept_1"/>
</dbReference>
<dbReference type="GO" id="GO:0009003">
    <property type="term" value="F:signal peptidase activity"/>
    <property type="evidence" value="ECO:0007669"/>
    <property type="project" value="UniProtKB-EC"/>
</dbReference>
<dbReference type="SUPFAM" id="SSF51306">
    <property type="entry name" value="LexA/Signal peptidase"/>
    <property type="match status" value="1"/>
</dbReference>
<dbReference type="EMBL" id="JBDIME010000014">
    <property type="protein sequence ID" value="MEN2791036.1"/>
    <property type="molecule type" value="Genomic_DNA"/>
</dbReference>
<keyword evidence="6" id="KW-1133">Transmembrane helix</keyword>
<dbReference type="InterPro" id="IPR036286">
    <property type="entry name" value="LexA/Signal_pep-like_sf"/>
</dbReference>
<keyword evidence="5 6" id="KW-0378">Hydrolase</keyword>
<dbReference type="Gene3D" id="2.10.109.10">
    <property type="entry name" value="Umud Fragment, subunit A"/>
    <property type="match status" value="1"/>
</dbReference>
<organism evidence="8 9">
    <name type="scientific">Sphingomonas oligophenolica</name>
    <dbReference type="NCBI Taxonomy" id="301154"/>
    <lineage>
        <taxon>Bacteria</taxon>
        <taxon>Pseudomonadati</taxon>
        <taxon>Pseudomonadota</taxon>
        <taxon>Alphaproteobacteria</taxon>
        <taxon>Sphingomonadales</taxon>
        <taxon>Sphingomonadaceae</taxon>
        <taxon>Sphingomonas</taxon>
    </lineage>
</organism>
<comment type="caution">
    <text evidence="8">The sequence shown here is derived from an EMBL/GenBank/DDBJ whole genome shotgun (WGS) entry which is preliminary data.</text>
</comment>
<evidence type="ECO:0000256" key="4">
    <source>
        <dbReference type="ARBA" id="ARBA00019232"/>
    </source>
</evidence>
<keyword evidence="6" id="KW-0472">Membrane</keyword>
<comment type="similarity">
    <text evidence="2 6">Belongs to the peptidase S26 family.</text>
</comment>
<accession>A0ABU9Y5I3</accession>
<evidence type="ECO:0000256" key="1">
    <source>
        <dbReference type="ARBA" id="ARBA00000677"/>
    </source>
</evidence>
<dbReference type="PANTHER" id="PTHR43390">
    <property type="entry name" value="SIGNAL PEPTIDASE I"/>
    <property type="match status" value="1"/>
</dbReference>
<dbReference type="PRINTS" id="PR00727">
    <property type="entry name" value="LEADERPTASE"/>
</dbReference>
<sequence length="294" mass="32606">MTDTNLTAPPPSTRTGIRWLAEIRGILMLLLLVIGLHSLIAKPFYIPSESMMPGLQVGDRLVVSKYPYGWSYASASFHLLPFVKGRLFGRMPDRGDIVIVIPPGADRRGEDLIKRVIGLPGDRIQLSGGRVRLNGKPIETRDMGYRLLPIDGNFRCDAHDPDPERAFWGFAGARVIGNDGKAYCRLHMLRETLPGGRYWDTLDFGRSEEDDFPPYTVPAGHLFLLGDNRDNSADSRVPLEFHGLGGAVPFENIGGRAEFVTFSLKGDATWNPLSWFSAFRGDRAGTSLRPETAH</sequence>
<evidence type="ECO:0000256" key="3">
    <source>
        <dbReference type="ARBA" id="ARBA00013208"/>
    </source>
</evidence>
<evidence type="ECO:0000256" key="2">
    <source>
        <dbReference type="ARBA" id="ARBA00009370"/>
    </source>
</evidence>
<dbReference type="InterPro" id="IPR019533">
    <property type="entry name" value="Peptidase_S26"/>
</dbReference>
<dbReference type="Proteomes" id="UP001419910">
    <property type="component" value="Unassembled WGS sequence"/>
</dbReference>
<dbReference type="Pfam" id="PF10502">
    <property type="entry name" value="Peptidase_S26"/>
    <property type="match status" value="1"/>
</dbReference>
<protein>
    <recommendedName>
        <fullName evidence="4 6">Signal peptidase I</fullName>
        <ecNumber evidence="3 6">3.4.21.89</ecNumber>
    </recommendedName>
</protein>
<comment type="subcellular location">
    <subcellularLocation>
        <location evidence="6">Membrane</location>
        <topology evidence="6">Single-pass type II membrane protein</topology>
    </subcellularLocation>
</comment>
<dbReference type="InterPro" id="IPR019757">
    <property type="entry name" value="Pept_S26A_signal_pept_1_Lys-AS"/>
</dbReference>
<comment type="catalytic activity">
    <reaction evidence="1 6">
        <text>Cleavage of hydrophobic, N-terminal signal or leader sequences from secreted and periplasmic proteins.</text>
        <dbReference type="EC" id="3.4.21.89"/>
    </reaction>
</comment>
<keyword evidence="6" id="KW-0812">Transmembrane</keyword>
<reference evidence="8 9" key="1">
    <citation type="submission" date="2024-05" db="EMBL/GenBank/DDBJ databases">
        <authorList>
            <person name="Liu Q."/>
            <person name="Xin Y.-H."/>
        </authorList>
    </citation>
    <scope>NUCLEOTIDE SEQUENCE [LARGE SCALE GENOMIC DNA]</scope>
    <source>
        <strain evidence="8 9">CGMCC 1.10181</strain>
    </source>
</reference>
<name>A0ABU9Y5I3_9SPHN</name>
<dbReference type="PROSITE" id="PS00760">
    <property type="entry name" value="SPASE_I_2"/>
    <property type="match status" value="1"/>
</dbReference>
<evidence type="ECO:0000256" key="5">
    <source>
        <dbReference type="ARBA" id="ARBA00022801"/>
    </source>
</evidence>
<proteinExistence type="inferred from homology"/>